<organism evidence="1">
    <name type="scientific">uncultured Coleofasciculus sp</name>
    <dbReference type="NCBI Taxonomy" id="1267456"/>
    <lineage>
        <taxon>Bacteria</taxon>
        <taxon>Bacillati</taxon>
        <taxon>Cyanobacteriota</taxon>
        <taxon>Cyanophyceae</taxon>
        <taxon>Coleofasciculales</taxon>
        <taxon>Coleofasciculaceae</taxon>
        <taxon>Coleofasciculus</taxon>
        <taxon>environmental samples</taxon>
    </lineage>
</organism>
<name>A0A6J4HN70_9CYAN</name>
<accession>A0A6J4HN70</accession>
<evidence type="ECO:0000313" key="1">
    <source>
        <dbReference type="EMBL" id="CAA9228984.1"/>
    </source>
</evidence>
<sequence>MSRETSATAHIGNFSLTPTRHQCESSNIRLEAIGNHKLLGQVPNFCLGNSKRKRTKIKISALTATYATKLRLLYININDLTEVWLTSQACSNPKRVG</sequence>
<protein>
    <submittedName>
        <fullName evidence="1">Uncharacterized protein</fullName>
    </submittedName>
</protein>
<reference evidence="1" key="1">
    <citation type="submission" date="2020-02" db="EMBL/GenBank/DDBJ databases">
        <authorList>
            <person name="Meier V. D."/>
        </authorList>
    </citation>
    <scope>NUCLEOTIDE SEQUENCE</scope>
    <source>
        <strain evidence="1">AVDCRST_MAG92</strain>
    </source>
</reference>
<dbReference type="AlphaFoldDB" id="A0A6J4HN70"/>
<gene>
    <name evidence="1" type="ORF">AVDCRST_MAG92-953</name>
</gene>
<dbReference type="EMBL" id="CADCTM010000128">
    <property type="protein sequence ID" value="CAA9228984.1"/>
    <property type="molecule type" value="Genomic_DNA"/>
</dbReference>
<proteinExistence type="predicted"/>